<dbReference type="SUPFAM" id="SSF141678">
    <property type="entry name" value="MAL13P1.257-like"/>
    <property type="match status" value="1"/>
</dbReference>
<dbReference type="AlphaFoldDB" id="A0AAW2I5I1"/>
<dbReference type="EMBL" id="JARGDH010000002">
    <property type="protein sequence ID" value="KAL0277405.1"/>
    <property type="molecule type" value="Genomic_DNA"/>
</dbReference>
<dbReference type="Pfam" id="PF05907">
    <property type="entry name" value="CXXC_Zn-b_euk"/>
    <property type="match status" value="1"/>
</dbReference>
<reference evidence="4" key="1">
    <citation type="journal article" date="2024" name="Gigascience">
        <title>Chromosome-level genome of the poultry shaft louse Menopon gallinae provides insight into the host-switching and adaptive evolution of parasitic lice.</title>
        <authorList>
            <person name="Xu Y."/>
            <person name="Ma L."/>
            <person name="Liu S."/>
            <person name="Liang Y."/>
            <person name="Liu Q."/>
            <person name="He Z."/>
            <person name="Tian L."/>
            <person name="Duan Y."/>
            <person name="Cai W."/>
            <person name="Li H."/>
            <person name="Song F."/>
        </authorList>
    </citation>
    <scope>NUCLEOTIDE SEQUENCE</scope>
    <source>
        <strain evidence="4">Cailab_2023a</strain>
    </source>
</reference>
<gene>
    <name evidence="4" type="ORF">PYX00_004698</name>
</gene>
<comment type="similarity">
    <text evidence="1">Belongs to the UPF0587 family.</text>
</comment>
<organism evidence="4">
    <name type="scientific">Menopon gallinae</name>
    <name type="common">poultry shaft louse</name>
    <dbReference type="NCBI Taxonomy" id="328185"/>
    <lineage>
        <taxon>Eukaryota</taxon>
        <taxon>Metazoa</taxon>
        <taxon>Ecdysozoa</taxon>
        <taxon>Arthropoda</taxon>
        <taxon>Hexapoda</taxon>
        <taxon>Insecta</taxon>
        <taxon>Pterygota</taxon>
        <taxon>Neoptera</taxon>
        <taxon>Paraneoptera</taxon>
        <taxon>Psocodea</taxon>
        <taxon>Troctomorpha</taxon>
        <taxon>Phthiraptera</taxon>
        <taxon>Amblycera</taxon>
        <taxon>Menoponidae</taxon>
        <taxon>Menopon</taxon>
    </lineage>
</organism>
<evidence type="ECO:0000313" key="4">
    <source>
        <dbReference type="EMBL" id="KAL0277404.1"/>
    </source>
</evidence>
<accession>A0AAW2I5I1</accession>
<protein>
    <submittedName>
        <fullName evidence="4">Uncharacterized protein</fullName>
    </submittedName>
</protein>
<name>A0AAW2I5I1_9NEOP</name>
<dbReference type="PANTHER" id="PTHR12857">
    <property type="entry name" value="CXXC MOTIF CONTAINING ZINC BINDING PROTEIN"/>
    <property type="match status" value="1"/>
</dbReference>
<dbReference type="GO" id="GO:0008270">
    <property type="term" value="F:zinc ion binding"/>
    <property type="evidence" value="ECO:0007669"/>
    <property type="project" value="TreeGrafter"/>
</dbReference>
<dbReference type="EMBL" id="JARGDH010000002">
    <property type="protein sequence ID" value="KAL0277404.1"/>
    <property type="molecule type" value="Genomic_DNA"/>
</dbReference>
<evidence type="ECO:0000256" key="1">
    <source>
        <dbReference type="ARBA" id="ARBA00007818"/>
    </source>
</evidence>
<comment type="caution">
    <text evidence="4">The sequence shown here is derived from an EMBL/GenBank/DDBJ whole genome shotgun (WGS) entry which is preliminary data.</text>
</comment>
<sequence>MVKIGLMIKANLKNVSKLYPHEPEQFCWPLKVRCTGCGEEDQNWHLISQDEVVELANGEAHFLYKCKCCSRDNHMSILPSNHVNGKAKKDKMNVETVYLDEDDEKFKTVICFDCRGLELTDFEPRDGWAVQSGKKVFEDVDLSEKEWVEYNDVDGMPVEITNIEHKFITVK</sequence>
<dbReference type="InterPro" id="IPR008584">
    <property type="entry name" value="CXXC_Zn-binding_euk"/>
</dbReference>
<proteinExistence type="inferred from homology"/>
<keyword evidence="3" id="KW-0862">Zinc</keyword>
<dbReference type="PANTHER" id="PTHR12857:SF0">
    <property type="entry name" value="CXXC MOTIF CONTAINING ZINC BINDING PROTEIN"/>
    <property type="match status" value="1"/>
</dbReference>
<keyword evidence="2" id="KW-0479">Metal-binding</keyword>
<evidence type="ECO:0000256" key="2">
    <source>
        <dbReference type="ARBA" id="ARBA00022723"/>
    </source>
</evidence>
<evidence type="ECO:0000256" key="3">
    <source>
        <dbReference type="ARBA" id="ARBA00022833"/>
    </source>
</evidence>